<dbReference type="Gene3D" id="1.20.1720.10">
    <property type="entry name" value="Multidrug resistance protein D"/>
    <property type="match status" value="1"/>
</dbReference>
<feature type="transmembrane region" description="Helical" evidence="6">
    <location>
        <begin position="275"/>
        <end position="296"/>
    </location>
</feature>
<keyword evidence="5 6" id="KW-0472">Membrane</keyword>
<dbReference type="Pfam" id="PF07690">
    <property type="entry name" value="MFS_1"/>
    <property type="match status" value="1"/>
</dbReference>
<feature type="transmembrane region" description="Helical" evidence="6">
    <location>
        <begin position="211"/>
        <end position="231"/>
    </location>
</feature>
<dbReference type="Gene3D" id="1.20.1250.20">
    <property type="entry name" value="MFS general substrate transporter like domains"/>
    <property type="match status" value="1"/>
</dbReference>
<feature type="transmembrane region" description="Helical" evidence="6">
    <location>
        <begin position="60"/>
        <end position="77"/>
    </location>
</feature>
<evidence type="ECO:0000256" key="5">
    <source>
        <dbReference type="ARBA" id="ARBA00023136"/>
    </source>
</evidence>
<dbReference type="InterPro" id="IPR020846">
    <property type="entry name" value="MFS_dom"/>
</dbReference>
<accession>A0A840FDE2</accession>
<dbReference type="GO" id="GO:0022857">
    <property type="term" value="F:transmembrane transporter activity"/>
    <property type="evidence" value="ECO:0007669"/>
    <property type="project" value="InterPro"/>
</dbReference>
<evidence type="ECO:0000313" key="8">
    <source>
        <dbReference type="EMBL" id="MBB4137487.1"/>
    </source>
</evidence>
<feature type="transmembrane region" description="Helical" evidence="6">
    <location>
        <begin position="433"/>
        <end position="450"/>
    </location>
</feature>
<dbReference type="Proteomes" id="UP000551501">
    <property type="component" value="Unassembled WGS sequence"/>
</dbReference>
<name>A0A840FDE2_9ACTN</name>
<proteinExistence type="predicted"/>
<sequence>MTAVRVNGSASNESGGAFDRGLLAPMLGATVLNPINSAIIAVSLIPIARALDVRLGQAQWLVSGLYLATAVGQPVVGRLVDLFGPRRPYLVLTGLAGVAGVLGVLAPNLDVLIAARVLLGVGTCAGFPVSMYLIRSEAQRTGKASPTVVLTALAVCGQAISAVGPSLGGGLIALGGWRATFAVNIPLALFCLYVGARRLPSVRSTATLRSIDWPGVTLFTGALVAALLYLMDPELTDLYLLVIGIAAAVALVVVERRRDDPFLDVRIVSGNLPLTATYVRNMLGYTVAYTVLYGFAQWVQDGRGLSPSTAGLLQLPLALSAIAVSAITGRSPKIRNKLFVGAVVQVVVAGLLLLMHASSPLWLLFVFAAIAGIPQGLNGLGNQNAVYGQADPERIAASAGLLRTSMYIGAMTSSVVLAQLFGDDATTAGLHEVAYVLLGVAAFGVVLVVGDRSLRRVGLSG</sequence>
<feature type="transmembrane region" description="Helical" evidence="6">
    <location>
        <begin position="401"/>
        <end position="421"/>
    </location>
</feature>
<dbReference type="GO" id="GO:0005886">
    <property type="term" value="C:plasma membrane"/>
    <property type="evidence" value="ECO:0007669"/>
    <property type="project" value="UniProtKB-SubCell"/>
</dbReference>
<feature type="transmembrane region" description="Helical" evidence="6">
    <location>
        <begin position="308"/>
        <end position="326"/>
    </location>
</feature>
<dbReference type="SUPFAM" id="SSF103473">
    <property type="entry name" value="MFS general substrate transporter"/>
    <property type="match status" value="1"/>
</dbReference>
<dbReference type="PANTHER" id="PTHR42718:SF9">
    <property type="entry name" value="MAJOR FACILITATOR SUPERFAMILY MULTIDRUG TRANSPORTER MFSC"/>
    <property type="match status" value="1"/>
</dbReference>
<evidence type="ECO:0000256" key="1">
    <source>
        <dbReference type="ARBA" id="ARBA00004651"/>
    </source>
</evidence>
<dbReference type="InterPro" id="IPR011701">
    <property type="entry name" value="MFS"/>
</dbReference>
<evidence type="ECO:0000313" key="9">
    <source>
        <dbReference type="Proteomes" id="UP000551501"/>
    </source>
</evidence>
<keyword evidence="2" id="KW-0813">Transport</keyword>
<dbReference type="EMBL" id="JACIFP010000001">
    <property type="protein sequence ID" value="MBB4137487.1"/>
    <property type="molecule type" value="Genomic_DNA"/>
</dbReference>
<reference evidence="8 9" key="1">
    <citation type="submission" date="2020-08" db="EMBL/GenBank/DDBJ databases">
        <title>Sequencing the genomes of 1000 actinobacteria strains.</title>
        <authorList>
            <person name="Klenk H.-P."/>
        </authorList>
    </citation>
    <scope>NUCLEOTIDE SEQUENCE [LARGE SCALE GENOMIC DNA]</scope>
    <source>
        <strain evidence="8 9">DSM 45298</strain>
    </source>
</reference>
<protein>
    <submittedName>
        <fullName evidence="8">Putative MFS family arabinose efflux permease</fullName>
    </submittedName>
</protein>
<feature type="transmembrane region" description="Helical" evidence="6">
    <location>
        <begin position="146"/>
        <end position="167"/>
    </location>
</feature>
<feature type="transmembrane region" description="Helical" evidence="6">
    <location>
        <begin position="89"/>
        <end position="107"/>
    </location>
</feature>
<feature type="transmembrane region" description="Helical" evidence="6">
    <location>
        <begin position="21"/>
        <end position="48"/>
    </location>
</feature>
<dbReference type="PANTHER" id="PTHR42718">
    <property type="entry name" value="MAJOR FACILITATOR SUPERFAMILY MULTIDRUG TRANSPORTER MFSC"/>
    <property type="match status" value="1"/>
</dbReference>
<keyword evidence="9" id="KW-1185">Reference proteome</keyword>
<keyword evidence="4 6" id="KW-1133">Transmembrane helix</keyword>
<feature type="domain" description="Major facilitator superfamily (MFS) profile" evidence="7">
    <location>
        <begin position="22"/>
        <end position="456"/>
    </location>
</feature>
<dbReference type="InterPro" id="IPR036259">
    <property type="entry name" value="MFS_trans_sf"/>
</dbReference>
<feature type="transmembrane region" description="Helical" evidence="6">
    <location>
        <begin position="179"/>
        <end position="199"/>
    </location>
</feature>
<dbReference type="RefSeq" id="WP_183372348.1">
    <property type="nucleotide sequence ID" value="NZ_BAABHL010000114.1"/>
</dbReference>
<evidence type="ECO:0000256" key="3">
    <source>
        <dbReference type="ARBA" id="ARBA00022692"/>
    </source>
</evidence>
<dbReference type="PROSITE" id="PS50850">
    <property type="entry name" value="MFS"/>
    <property type="match status" value="1"/>
</dbReference>
<feature type="transmembrane region" description="Helical" evidence="6">
    <location>
        <begin position="361"/>
        <end position="380"/>
    </location>
</feature>
<organism evidence="8 9">
    <name type="scientific">Gordonia humi</name>
    <dbReference type="NCBI Taxonomy" id="686429"/>
    <lineage>
        <taxon>Bacteria</taxon>
        <taxon>Bacillati</taxon>
        <taxon>Actinomycetota</taxon>
        <taxon>Actinomycetes</taxon>
        <taxon>Mycobacteriales</taxon>
        <taxon>Gordoniaceae</taxon>
        <taxon>Gordonia</taxon>
    </lineage>
</organism>
<gene>
    <name evidence="8" type="ORF">BKA16_004039</name>
</gene>
<evidence type="ECO:0000259" key="7">
    <source>
        <dbReference type="PROSITE" id="PS50850"/>
    </source>
</evidence>
<evidence type="ECO:0000256" key="2">
    <source>
        <dbReference type="ARBA" id="ARBA00022448"/>
    </source>
</evidence>
<keyword evidence="3 6" id="KW-0812">Transmembrane</keyword>
<dbReference type="AlphaFoldDB" id="A0A840FDE2"/>
<evidence type="ECO:0000256" key="4">
    <source>
        <dbReference type="ARBA" id="ARBA00022989"/>
    </source>
</evidence>
<feature type="transmembrane region" description="Helical" evidence="6">
    <location>
        <begin position="338"/>
        <end position="355"/>
    </location>
</feature>
<comment type="caution">
    <text evidence="8">The sequence shown here is derived from an EMBL/GenBank/DDBJ whole genome shotgun (WGS) entry which is preliminary data.</text>
</comment>
<feature type="transmembrane region" description="Helical" evidence="6">
    <location>
        <begin position="113"/>
        <end position="134"/>
    </location>
</feature>
<feature type="transmembrane region" description="Helical" evidence="6">
    <location>
        <begin position="237"/>
        <end position="254"/>
    </location>
</feature>
<evidence type="ECO:0000256" key="6">
    <source>
        <dbReference type="SAM" id="Phobius"/>
    </source>
</evidence>
<comment type="subcellular location">
    <subcellularLocation>
        <location evidence="1">Cell membrane</location>
        <topology evidence="1">Multi-pass membrane protein</topology>
    </subcellularLocation>
</comment>